<accession>A0A2C5X3W3</accession>
<dbReference type="Proteomes" id="UP000222788">
    <property type="component" value="Unassembled WGS sequence"/>
</dbReference>
<keyword evidence="6" id="KW-1185">Reference proteome</keyword>
<evidence type="ECO:0000313" key="5">
    <source>
        <dbReference type="EMBL" id="PHH52806.1"/>
    </source>
</evidence>
<feature type="region of interest" description="Disordered" evidence="2">
    <location>
        <begin position="81"/>
        <end position="194"/>
    </location>
</feature>
<dbReference type="GO" id="GO:0004725">
    <property type="term" value="F:protein tyrosine phosphatase activity"/>
    <property type="evidence" value="ECO:0007669"/>
    <property type="project" value="InterPro"/>
</dbReference>
<dbReference type="OrthoDB" id="10253954at2759"/>
<feature type="compositionally biased region" description="Low complexity" evidence="2">
    <location>
        <begin position="461"/>
        <end position="473"/>
    </location>
</feature>
<dbReference type="AlphaFoldDB" id="A0A2C5X3W3"/>
<feature type="region of interest" description="Disordered" evidence="2">
    <location>
        <begin position="652"/>
        <end position="693"/>
    </location>
</feature>
<proteinExistence type="inferred from homology"/>
<dbReference type="InterPro" id="IPR000387">
    <property type="entry name" value="Tyr_Pase_dom"/>
</dbReference>
<evidence type="ECO:0000259" key="4">
    <source>
        <dbReference type="PROSITE" id="PS50056"/>
    </source>
</evidence>
<feature type="compositionally biased region" description="Polar residues" evidence="2">
    <location>
        <begin position="81"/>
        <end position="109"/>
    </location>
</feature>
<dbReference type="InterPro" id="IPR000242">
    <property type="entry name" value="PTP_cat"/>
</dbReference>
<reference evidence="5 6" key="2">
    <citation type="journal article" date="2013" name="IMA Fungus">
        <title>IMA Genome-F 1: Ceratocystis fimbriata: Draft nuclear genome sequence for the plant pathogen, Ceratocystis fimbriata.</title>
        <authorList>
            <person name="Wilken P.M."/>
            <person name="Steenkamp E.T."/>
            <person name="Wingfield M.J."/>
            <person name="de Beer Z.W."/>
            <person name="Wingfield B.D."/>
        </authorList>
    </citation>
    <scope>NUCLEOTIDE SEQUENCE [LARGE SCALE GENOMIC DNA]</scope>
    <source>
        <strain evidence="5 6">CBS 114723</strain>
    </source>
</reference>
<feature type="compositionally biased region" description="Basic residues" evidence="2">
    <location>
        <begin position="238"/>
        <end position="247"/>
    </location>
</feature>
<protein>
    <submittedName>
        <fullName evidence="5">Tyrosine-protein phosphatase 1</fullName>
    </submittedName>
</protein>
<comment type="similarity">
    <text evidence="1">Belongs to the protein-tyrosine phosphatase family. Non-receptor class subfamily.</text>
</comment>
<dbReference type="Pfam" id="PF00102">
    <property type="entry name" value="Y_phosphatase"/>
    <property type="match status" value="2"/>
</dbReference>
<name>A0A2C5X3W3_9PEZI</name>
<feature type="compositionally biased region" description="Low complexity" evidence="2">
    <location>
        <begin position="114"/>
        <end position="127"/>
    </location>
</feature>
<dbReference type="Gene3D" id="3.90.190.10">
    <property type="entry name" value="Protein tyrosine phosphatase superfamily"/>
    <property type="match status" value="1"/>
</dbReference>
<dbReference type="EMBL" id="APWK03000057">
    <property type="protein sequence ID" value="PHH52806.1"/>
    <property type="molecule type" value="Genomic_DNA"/>
</dbReference>
<comment type="caution">
    <text evidence="5">The sequence shown here is derived from an EMBL/GenBank/DDBJ whole genome shotgun (WGS) entry which is preliminary data.</text>
</comment>
<dbReference type="STRING" id="1035309.A0A2C5X3W3"/>
<dbReference type="PROSITE" id="PS50056">
    <property type="entry name" value="TYR_PHOSPHATASE_2"/>
    <property type="match status" value="1"/>
</dbReference>
<feature type="compositionally biased region" description="Low complexity" evidence="2">
    <location>
        <begin position="660"/>
        <end position="677"/>
    </location>
</feature>
<feature type="region of interest" description="Disordered" evidence="2">
    <location>
        <begin position="598"/>
        <end position="623"/>
    </location>
</feature>
<dbReference type="InterPro" id="IPR016130">
    <property type="entry name" value="Tyr_Pase_AS"/>
</dbReference>
<evidence type="ECO:0000259" key="3">
    <source>
        <dbReference type="PROSITE" id="PS50055"/>
    </source>
</evidence>
<reference evidence="5 6" key="1">
    <citation type="journal article" date="2013" name="Fungal Biol.">
        <title>Analysis of microsatellite markers in the genome of the plant pathogen Ceratocystis fimbriata.</title>
        <authorList>
            <person name="Simpson M.C."/>
            <person name="Wilken P.M."/>
            <person name="Coetzee M.P."/>
            <person name="Wingfield M.J."/>
            <person name="Wingfield B.D."/>
        </authorList>
    </citation>
    <scope>NUCLEOTIDE SEQUENCE [LARGE SCALE GENOMIC DNA]</scope>
    <source>
        <strain evidence="5 6">CBS 114723</strain>
    </source>
</reference>
<feature type="region of interest" description="Disordered" evidence="2">
    <location>
        <begin position="223"/>
        <end position="254"/>
    </location>
</feature>
<feature type="compositionally biased region" description="Polar residues" evidence="2">
    <location>
        <begin position="502"/>
        <end position="514"/>
    </location>
</feature>
<feature type="compositionally biased region" description="Low complexity" evidence="2">
    <location>
        <begin position="153"/>
        <end position="170"/>
    </location>
</feature>
<feature type="compositionally biased region" description="Low complexity" evidence="2">
    <location>
        <begin position="491"/>
        <end position="500"/>
    </location>
</feature>
<feature type="domain" description="Tyrosine specific protein phosphatases" evidence="4">
    <location>
        <begin position="877"/>
        <end position="984"/>
    </location>
</feature>
<organism evidence="5 6">
    <name type="scientific">Ceratocystis fimbriata CBS 114723</name>
    <dbReference type="NCBI Taxonomy" id="1035309"/>
    <lineage>
        <taxon>Eukaryota</taxon>
        <taxon>Fungi</taxon>
        <taxon>Dikarya</taxon>
        <taxon>Ascomycota</taxon>
        <taxon>Pezizomycotina</taxon>
        <taxon>Sordariomycetes</taxon>
        <taxon>Hypocreomycetidae</taxon>
        <taxon>Microascales</taxon>
        <taxon>Ceratocystidaceae</taxon>
        <taxon>Ceratocystis</taxon>
    </lineage>
</organism>
<evidence type="ECO:0000313" key="6">
    <source>
        <dbReference type="Proteomes" id="UP000222788"/>
    </source>
</evidence>
<dbReference type="InterPro" id="IPR029021">
    <property type="entry name" value="Prot-tyrosine_phosphatase-like"/>
</dbReference>
<feature type="domain" description="Tyrosine-protein phosphatase" evidence="3">
    <location>
        <begin position="705"/>
        <end position="993"/>
    </location>
</feature>
<gene>
    <name evidence="5" type="primary">PTP1</name>
    <name evidence="5" type="ORF">CFIMG_003613RA</name>
</gene>
<feature type="compositionally biased region" description="Polar residues" evidence="2">
    <location>
        <begin position="678"/>
        <end position="687"/>
    </location>
</feature>
<dbReference type="PRINTS" id="PR00700">
    <property type="entry name" value="PRTYPHPHTASE"/>
</dbReference>
<dbReference type="InterPro" id="IPR003595">
    <property type="entry name" value="Tyr_Pase_cat"/>
</dbReference>
<feature type="compositionally biased region" description="Low complexity" evidence="2">
    <location>
        <begin position="363"/>
        <end position="376"/>
    </location>
</feature>
<dbReference type="PANTHER" id="PTHR19134">
    <property type="entry name" value="RECEPTOR-TYPE TYROSINE-PROTEIN PHOSPHATASE"/>
    <property type="match status" value="1"/>
</dbReference>
<sequence length="1013" mass="109937">MNRFPMHRRRRHRTASPPEKNHITSSPPPSPPSASHPDLIAVSASAPVPTTRSKQPLHRLRTLKSALSGSASAINAAITLSSSLPPNPSAGKSSGQSQGTRVAKSTSARPQKETTAAATVPATTAATEDVVKQNPTHRYRYRHRRRHKHEKLQPQQQQEQEEQQQQRQQPDANDKPPGPTKKASVLKKTDPATTTTSTIATTVIATATGETTETTVAAAATTPCQPPLDTINSTAPSRRQKRRHRWARGKDKKNITTALTAQATTTPALPSSSPPQIAAVPLQPSLQPSSSSLAFQPQAENLINKNEATVSSENPMQIQLQQMPSATFETIQPVSSTLAITTKTTSPQSAVAFAAATAIATANPTSTSPSTSTIATRPNTSTAPFIPLRSKPIRADRIPVAFRNLQIRSPMKRARSPAPPPISTGAALHNPSIDAIAVAAPPSAGATSAVADFPLLATSSSSNMMSQSNSGQNTHNSNVRAGSGSGLSIVATGTTANAGTVPSLNTPRRSSFSGSVRMEKNKKGNASAAQKSKLQSPALRTKPPAFSNSSSFWGHGNTAAKNADASSTALSSSHQQWTSSPRVLSRLSVTSMMNSSSASATAAANRRSNGIRTPSPKGVKMPLFMSSSTQDIKAKFNELTWIERNRIAFGSRRPRTDNCTSSLARPATASASLSSPSEPRNGNNPFSPSRRLSFRYPEHAQPDLDRYPDILPWKHNRIVLNVPKGTQNYINASPITLVSPNDSANLPDLRYIAMQGPTLASTPYVWRMISEQIQKQVVIVQLTNLVESRRSKCFPYFPLEEGSVMHLNDKDIWHDGWRASIRFVSRRVLADGAIESRKLVLRVEYTDNSKKPREWTVRHLFYTRWPDYGVPTAEDLPAFLQLIELSQHYSKDTHDPRIVHCSAGVGRTGTFIALEFLKRELDMGFLTGDGVSLVAGSMAPPPLPEEMSPVTPGGVDTRNDLIFSTVDWMREQRKTMVQSESQYMFLYQMLRKLWRDRYGLSAEDVAELAARGQ</sequence>
<dbReference type="InterPro" id="IPR050348">
    <property type="entry name" value="Protein-Tyr_Phosphatase"/>
</dbReference>
<feature type="region of interest" description="Disordered" evidence="2">
    <location>
        <begin position="1"/>
        <end position="58"/>
    </location>
</feature>
<dbReference type="SMART" id="SM00404">
    <property type="entry name" value="PTPc_motif"/>
    <property type="match status" value="1"/>
</dbReference>
<feature type="compositionally biased region" description="Low complexity" evidence="2">
    <location>
        <begin position="598"/>
        <end position="608"/>
    </location>
</feature>
<dbReference type="SMART" id="SM00194">
    <property type="entry name" value="PTPc"/>
    <property type="match status" value="1"/>
</dbReference>
<dbReference type="PROSITE" id="PS00383">
    <property type="entry name" value="TYR_PHOSPHATASE_1"/>
    <property type="match status" value="1"/>
</dbReference>
<dbReference type="SUPFAM" id="SSF52799">
    <property type="entry name" value="(Phosphotyrosine protein) phosphatases II"/>
    <property type="match status" value="1"/>
</dbReference>
<evidence type="ECO:0000256" key="2">
    <source>
        <dbReference type="SAM" id="MobiDB-lite"/>
    </source>
</evidence>
<dbReference type="PROSITE" id="PS50055">
    <property type="entry name" value="TYR_PHOSPHATASE_PTP"/>
    <property type="match status" value="1"/>
</dbReference>
<feature type="compositionally biased region" description="Basic residues" evidence="2">
    <location>
        <begin position="1"/>
        <end position="14"/>
    </location>
</feature>
<evidence type="ECO:0000256" key="1">
    <source>
        <dbReference type="ARBA" id="ARBA00009649"/>
    </source>
</evidence>
<feature type="region of interest" description="Disordered" evidence="2">
    <location>
        <begin position="363"/>
        <end position="386"/>
    </location>
</feature>
<feature type="region of interest" description="Disordered" evidence="2">
    <location>
        <begin position="461"/>
        <end position="567"/>
    </location>
</feature>
<dbReference type="PANTHER" id="PTHR19134:SF449">
    <property type="entry name" value="TYROSINE-PROTEIN PHOSPHATASE 1"/>
    <property type="match status" value="1"/>
</dbReference>
<feature type="compositionally biased region" description="Basic residues" evidence="2">
    <location>
        <begin position="135"/>
        <end position="150"/>
    </location>
</feature>